<evidence type="ECO:0000313" key="1">
    <source>
        <dbReference type="EMBL" id="PCI77954.1"/>
    </source>
</evidence>
<sequence length="167" mass="19382">MGEEKQSDQFKKKRYKKLTESPLKAFIGPDTIASINKTAVTNKKIIATKASKGLRDAFKELFLPLLIDVFELRQIINNHKSLTKEDFTLGKINKSPQEILSRLEQMQQDIKESRRWCEGVILQIEHGIKDAKETLEIIEHDRQNLLKKQHKAKTFFLSLLKKVKARP</sequence>
<dbReference type="EMBL" id="NVUK01000010">
    <property type="protein sequence ID" value="PCI77954.1"/>
    <property type="molecule type" value="Genomic_DNA"/>
</dbReference>
<dbReference type="Proteomes" id="UP000218775">
    <property type="component" value="Unassembled WGS sequence"/>
</dbReference>
<name>A0A2A4X629_UNCAE</name>
<protein>
    <submittedName>
        <fullName evidence="1">Uncharacterized protein</fullName>
    </submittedName>
</protein>
<reference evidence="2" key="1">
    <citation type="submission" date="2017-08" db="EMBL/GenBank/DDBJ databases">
        <title>A dynamic microbial community with high functional redundancy inhabits the cold, oxic subseafloor aquifer.</title>
        <authorList>
            <person name="Tully B.J."/>
            <person name="Wheat C.G."/>
            <person name="Glazer B.T."/>
            <person name="Huber J.A."/>
        </authorList>
    </citation>
    <scope>NUCLEOTIDE SEQUENCE [LARGE SCALE GENOMIC DNA]</scope>
</reference>
<organism evidence="1 2">
    <name type="scientific">Aerophobetes bacterium</name>
    <dbReference type="NCBI Taxonomy" id="2030807"/>
    <lineage>
        <taxon>Bacteria</taxon>
        <taxon>Candidatus Aerophobota</taxon>
    </lineage>
</organism>
<proteinExistence type="predicted"/>
<evidence type="ECO:0000313" key="2">
    <source>
        <dbReference type="Proteomes" id="UP000218775"/>
    </source>
</evidence>
<comment type="caution">
    <text evidence="1">The sequence shown here is derived from an EMBL/GenBank/DDBJ whole genome shotgun (WGS) entry which is preliminary data.</text>
</comment>
<accession>A0A2A4X629</accession>
<gene>
    <name evidence="1" type="ORF">COB21_01995</name>
</gene>
<dbReference type="AlphaFoldDB" id="A0A2A4X629"/>